<dbReference type="KEGG" id="skr:BRX40_05780"/>
<dbReference type="RefSeq" id="WP_075150982.1">
    <property type="nucleotide sequence ID" value="NZ_CP018820.1"/>
</dbReference>
<dbReference type="EMBL" id="QQWO01000001">
    <property type="protein sequence ID" value="RSV07956.1"/>
    <property type="molecule type" value="Genomic_DNA"/>
</dbReference>
<reference evidence="1" key="1">
    <citation type="submission" date="2016-12" db="EMBL/GenBank/DDBJ databases">
        <title>Whole genome sequencing of Sphingomonas koreensis.</title>
        <authorList>
            <person name="Conlan S."/>
            <person name="Thomas P.J."/>
            <person name="Mullikin J."/>
            <person name="Palmore T.N."/>
            <person name="Frank K.M."/>
            <person name="Segre J.A."/>
        </authorList>
    </citation>
    <scope>NUCLEOTIDE SEQUENCE</scope>
    <source>
        <strain evidence="1">ABOJV</strain>
    </source>
</reference>
<dbReference type="Pfam" id="PF06892">
    <property type="entry name" value="Phage_CP76"/>
    <property type="match status" value="1"/>
</dbReference>
<evidence type="ECO:0000313" key="2">
    <source>
        <dbReference type="EMBL" id="RSV07956.1"/>
    </source>
</evidence>
<reference evidence="2 4" key="3">
    <citation type="submission" date="2018-07" db="EMBL/GenBank/DDBJ databases">
        <title>Genomic and Epidemiologic Investigation of an Indolent Hospital Outbreak.</title>
        <authorList>
            <person name="Johnson R.C."/>
            <person name="Deming C."/>
            <person name="Conlan S."/>
            <person name="Zellmer C.J."/>
            <person name="Michelin A.V."/>
            <person name="Lee-Lin S."/>
            <person name="Thomas P.J."/>
            <person name="Park M."/>
            <person name="Weingarten R.A."/>
            <person name="Less J."/>
            <person name="Dekker J.P."/>
            <person name="Frank K.M."/>
            <person name="Musser K.A."/>
            <person name="Mcquiston J.R."/>
            <person name="Henderson D.K."/>
            <person name="Lau A.F."/>
            <person name="Palmore T.N."/>
            <person name="Segre J.A."/>
        </authorList>
    </citation>
    <scope>NUCLEOTIDE SEQUENCE [LARGE SCALE GENOMIC DNA]</scope>
    <source>
        <strain evidence="2 4">SK-NIH.Env10_0317</strain>
    </source>
</reference>
<evidence type="ECO:0000313" key="1">
    <source>
        <dbReference type="EMBL" id="APR52011.1"/>
    </source>
</evidence>
<reference evidence="3" key="2">
    <citation type="submission" date="2016-12" db="EMBL/GenBank/DDBJ databases">
        <title>Whole genome sequencing of Sphingomonas sp. ABOJV.</title>
        <authorList>
            <person name="Conlan S."/>
            <person name="Thomas P.J."/>
            <person name="Mullikin J."/>
            <person name="Palmore T.N."/>
            <person name="Frank K.M."/>
            <person name="Segre J.A."/>
        </authorList>
    </citation>
    <scope>NUCLEOTIDE SEQUENCE [LARGE SCALE GENOMIC DNA]</scope>
    <source>
        <strain evidence="3">ABOJV</strain>
    </source>
</reference>
<organism evidence="1 3">
    <name type="scientific">Sphingomonas koreensis</name>
    <dbReference type="NCBI Taxonomy" id="93064"/>
    <lineage>
        <taxon>Bacteria</taxon>
        <taxon>Pseudomonadati</taxon>
        <taxon>Pseudomonadota</taxon>
        <taxon>Alphaproteobacteria</taxon>
        <taxon>Sphingomonadales</taxon>
        <taxon>Sphingomonadaceae</taxon>
        <taxon>Sphingomonas</taxon>
    </lineage>
</organism>
<keyword evidence="3" id="KW-1185">Reference proteome</keyword>
<proteinExistence type="predicted"/>
<dbReference type="AlphaFoldDB" id="A0A1L6J7Q9"/>
<dbReference type="Proteomes" id="UP000286681">
    <property type="component" value="Unassembled WGS sequence"/>
</dbReference>
<dbReference type="EMBL" id="CP018820">
    <property type="protein sequence ID" value="APR52011.1"/>
    <property type="molecule type" value="Genomic_DNA"/>
</dbReference>
<dbReference type="GeneID" id="44132062"/>
<dbReference type="InterPro" id="IPR009679">
    <property type="entry name" value="Phage_186_CII-like"/>
</dbReference>
<name>A0A1L6J7Q9_9SPHN</name>
<gene>
    <name evidence="1" type="ORF">BRX40_05780</name>
    <name evidence="2" type="ORF">CA257_00235</name>
</gene>
<evidence type="ECO:0000313" key="3">
    <source>
        <dbReference type="Proteomes" id="UP000185161"/>
    </source>
</evidence>
<accession>A0A1L6J7Q9</accession>
<dbReference type="STRING" id="93064.BRX40_05780"/>
<sequence length="163" mass="17427">MADRNLSAEEQRLARATKLAVQIAGGLDSCSEETGKSTSQLSRCCSSESIDSISIRDAVIIDSIGFGKAGHPAILNAYARLLGGVYVQLPTGPDDPEGVTISLTEMTAELGDVAAEVRRALTDDGKVNAKEAWIILEQLHDLETKSATMRVLLQRIIDQEGSK</sequence>
<dbReference type="Proteomes" id="UP000185161">
    <property type="component" value="Chromosome"/>
</dbReference>
<dbReference type="OrthoDB" id="7559156at2"/>
<dbReference type="GO" id="GO:0003677">
    <property type="term" value="F:DNA binding"/>
    <property type="evidence" value="ECO:0007669"/>
    <property type="project" value="InterPro"/>
</dbReference>
<evidence type="ECO:0000313" key="4">
    <source>
        <dbReference type="Proteomes" id="UP000286681"/>
    </source>
</evidence>
<protein>
    <submittedName>
        <fullName evidence="1">Uncharacterized protein</fullName>
    </submittedName>
</protein>